<comment type="similarity">
    <text evidence="2">Belongs to the sphingosine N-acyltransferase family.</text>
</comment>
<feature type="transmembrane region" description="Helical" evidence="7">
    <location>
        <begin position="156"/>
        <end position="175"/>
    </location>
</feature>
<evidence type="ECO:0000256" key="1">
    <source>
        <dbReference type="ARBA" id="ARBA00004141"/>
    </source>
</evidence>
<feature type="transmembrane region" description="Helical" evidence="7">
    <location>
        <begin position="234"/>
        <end position="252"/>
    </location>
</feature>
<dbReference type="OrthoDB" id="537032at2759"/>
<feature type="transmembrane region" description="Helical" evidence="7">
    <location>
        <begin position="366"/>
        <end position="388"/>
    </location>
</feature>
<dbReference type="GO" id="GO:0016020">
    <property type="term" value="C:membrane"/>
    <property type="evidence" value="ECO:0007669"/>
    <property type="project" value="UniProtKB-SubCell"/>
</dbReference>
<dbReference type="GO" id="GO:0046513">
    <property type="term" value="P:ceramide biosynthetic process"/>
    <property type="evidence" value="ECO:0007669"/>
    <property type="project" value="InterPro"/>
</dbReference>
<name>A0A9P6JGU1_9FUNG</name>
<evidence type="ECO:0000256" key="2">
    <source>
        <dbReference type="ARBA" id="ARBA00009808"/>
    </source>
</evidence>
<reference evidence="9" key="1">
    <citation type="journal article" date="2020" name="Fungal Divers.">
        <title>Resolving the Mortierellaceae phylogeny through synthesis of multi-gene phylogenetics and phylogenomics.</title>
        <authorList>
            <person name="Vandepol N."/>
            <person name="Liber J."/>
            <person name="Desiro A."/>
            <person name="Na H."/>
            <person name="Kennedy M."/>
            <person name="Barry K."/>
            <person name="Grigoriev I.V."/>
            <person name="Miller A.N."/>
            <person name="O'Donnell K."/>
            <person name="Stajich J.E."/>
            <person name="Bonito G."/>
        </authorList>
    </citation>
    <scope>NUCLEOTIDE SEQUENCE</scope>
    <source>
        <strain evidence="9">MES-2147</strain>
    </source>
</reference>
<evidence type="ECO:0000256" key="4">
    <source>
        <dbReference type="ARBA" id="ARBA00022989"/>
    </source>
</evidence>
<feature type="region of interest" description="Disordered" evidence="6">
    <location>
        <begin position="59"/>
        <end position="84"/>
    </location>
</feature>
<feature type="compositionally biased region" description="Polar residues" evidence="6">
    <location>
        <begin position="59"/>
        <end position="70"/>
    </location>
</feature>
<keyword evidence="10" id="KW-1185">Reference proteome</keyword>
<feature type="non-terminal residue" evidence="9">
    <location>
        <position position="422"/>
    </location>
</feature>
<gene>
    <name evidence="9" type="primary">LAG1_3</name>
    <name evidence="9" type="ORF">BGZ65_009037</name>
</gene>
<dbReference type="PANTHER" id="PTHR12560:SF0">
    <property type="entry name" value="LD18904P"/>
    <property type="match status" value="1"/>
</dbReference>
<feature type="transmembrane region" description="Helical" evidence="7">
    <location>
        <begin position="112"/>
        <end position="136"/>
    </location>
</feature>
<evidence type="ECO:0000256" key="7">
    <source>
        <dbReference type="SAM" id="Phobius"/>
    </source>
</evidence>
<dbReference type="AlphaFoldDB" id="A0A9P6JGU1"/>
<evidence type="ECO:0000259" key="8">
    <source>
        <dbReference type="SMART" id="SM00724"/>
    </source>
</evidence>
<sequence>MVVSDSRQPILSVSSPISNIALLHKDNVISSTSTNISSDANSQKFSSKLLESAPSDSSALKTSIRTTRSESLAGEKRSIHENARSNQRRLIEDKGGKCALAFMYKHQIDVPAAFIAMVLVSHFGLKLSFVETFLVLQNRDPVNGLYSKAWTDLNFIFFWIIVFTFLRACVMTLILKPIAIHCEVKKEHHRSRFQEEGWYVMRNSPMWNNWFFWFKPEAFFEGYPHTQLPHVMLWYYYVQLAFWLQQIFVLHIEAPRKDFWALMAHHSVTLLLISGSAISNFWMVGTAVFVVMDMADIILAFSKSIKYLGVSSKICDCFFACFLVTWLYTRHYLYGYILHSFIFTAYETIPFELDISQGKWYCRELAWLPILGLSLLQILMVYWFALILRILFKILKGQSAEDDRSEDEQYVVYNHLLLNYRV</sequence>
<protein>
    <submittedName>
        <fullName evidence="9">Sphingosine N-acyltransferase lag1</fullName>
    </submittedName>
</protein>
<feature type="domain" description="TLC" evidence="8">
    <location>
        <begin position="191"/>
        <end position="396"/>
    </location>
</feature>
<dbReference type="Pfam" id="PF03798">
    <property type="entry name" value="TRAM_LAG1_CLN8"/>
    <property type="match status" value="1"/>
</dbReference>
<keyword evidence="5 7" id="KW-0472">Membrane</keyword>
<comment type="caution">
    <text evidence="9">The sequence shown here is derived from an EMBL/GenBank/DDBJ whole genome shotgun (WGS) entry which is preliminary data.</text>
</comment>
<keyword evidence="4 7" id="KW-1133">Transmembrane helix</keyword>
<organism evidence="9 10">
    <name type="scientific">Modicella reniformis</name>
    <dbReference type="NCBI Taxonomy" id="1440133"/>
    <lineage>
        <taxon>Eukaryota</taxon>
        <taxon>Fungi</taxon>
        <taxon>Fungi incertae sedis</taxon>
        <taxon>Mucoromycota</taxon>
        <taxon>Mortierellomycotina</taxon>
        <taxon>Mortierellomycetes</taxon>
        <taxon>Mortierellales</taxon>
        <taxon>Mortierellaceae</taxon>
        <taxon>Modicella</taxon>
    </lineage>
</organism>
<comment type="subcellular location">
    <subcellularLocation>
        <location evidence="1">Membrane</location>
        <topology evidence="1">Multi-pass membrane protein</topology>
    </subcellularLocation>
</comment>
<evidence type="ECO:0000256" key="3">
    <source>
        <dbReference type="ARBA" id="ARBA00022692"/>
    </source>
</evidence>
<dbReference type="InterPro" id="IPR016439">
    <property type="entry name" value="Lag1/Lac1-like"/>
</dbReference>
<proteinExistence type="inferred from homology"/>
<evidence type="ECO:0000256" key="5">
    <source>
        <dbReference type="ARBA" id="ARBA00023136"/>
    </source>
</evidence>
<dbReference type="SMART" id="SM00724">
    <property type="entry name" value="TLC"/>
    <property type="match status" value="1"/>
</dbReference>
<dbReference type="EMBL" id="JAAAHW010004498">
    <property type="protein sequence ID" value="KAF9973836.1"/>
    <property type="molecule type" value="Genomic_DNA"/>
</dbReference>
<dbReference type="Proteomes" id="UP000749646">
    <property type="component" value="Unassembled WGS sequence"/>
</dbReference>
<evidence type="ECO:0000313" key="9">
    <source>
        <dbReference type="EMBL" id="KAF9973836.1"/>
    </source>
</evidence>
<accession>A0A9P6JGU1</accession>
<dbReference type="GO" id="GO:0050291">
    <property type="term" value="F:sphingosine N-acyltransferase activity"/>
    <property type="evidence" value="ECO:0007669"/>
    <property type="project" value="InterPro"/>
</dbReference>
<dbReference type="InterPro" id="IPR006634">
    <property type="entry name" value="TLC-dom"/>
</dbReference>
<evidence type="ECO:0000256" key="6">
    <source>
        <dbReference type="SAM" id="MobiDB-lite"/>
    </source>
</evidence>
<dbReference type="PANTHER" id="PTHR12560">
    <property type="entry name" value="LONGEVITY ASSURANCE FACTOR 1 LAG1"/>
    <property type="match status" value="1"/>
</dbReference>
<evidence type="ECO:0000313" key="10">
    <source>
        <dbReference type="Proteomes" id="UP000749646"/>
    </source>
</evidence>
<feature type="compositionally biased region" description="Basic and acidic residues" evidence="6">
    <location>
        <begin position="73"/>
        <end position="84"/>
    </location>
</feature>
<keyword evidence="3 7" id="KW-0812">Transmembrane</keyword>